<organism evidence="3 5">
    <name type="scientific">Adineta ricciae</name>
    <name type="common">Rotifer</name>
    <dbReference type="NCBI Taxonomy" id="249248"/>
    <lineage>
        <taxon>Eukaryota</taxon>
        <taxon>Metazoa</taxon>
        <taxon>Spiralia</taxon>
        <taxon>Gnathifera</taxon>
        <taxon>Rotifera</taxon>
        <taxon>Eurotatoria</taxon>
        <taxon>Bdelloidea</taxon>
        <taxon>Adinetida</taxon>
        <taxon>Adinetidae</taxon>
        <taxon>Adineta</taxon>
    </lineage>
</organism>
<dbReference type="PANTHER" id="PTHR34315:SF1">
    <property type="entry name" value="INTRADIOL RING-CLEAVAGE DIOXYGENASES DOMAIN-CONTAINING PROTEIN-RELATED"/>
    <property type="match status" value="1"/>
</dbReference>
<feature type="transmembrane region" description="Helical" evidence="1">
    <location>
        <begin position="18"/>
        <end position="41"/>
    </location>
</feature>
<dbReference type="EMBL" id="CAJNOR010003201">
    <property type="protein sequence ID" value="CAF1389019.1"/>
    <property type="molecule type" value="Genomic_DNA"/>
</dbReference>
<accession>A0A815QRB3</accession>
<keyword evidence="1" id="KW-0472">Membrane</keyword>
<dbReference type="GO" id="GO:0005506">
    <property type="term" value="F:iron ion binding"/>
    <property type="evidence" value="ECO:0007669"/>
    <property type="project" value="InterPro"/>
</dbReference>
<dbReference type="SUPFAM" id="SSF49482">
    <property type="entry name" value="Aromatic compound dioxygenase"/>
    <property type="match status" value="1"/>
</dbReference>
<evidence type="ECO:0000256" key="1">
    <source>
        <dbReference type="SAM" id="Phobius"/>
    </source>
</evidence>
<gene>
    <name evidence="3" type="ORF">EDS130_LOCUS40536</name>
    <name evidence="2" type="ORF">XAT740_LOCUS33497</name>
</gene>
<dbReference type="AlphaFoldDB" id="A0A815QRB3"/>
<dbReference type="GO" id="GO:0016702">
    <property type="term" value="F:oxidoreductase activity, acting on single donors with incorporation of molecular oxygen, incorporation of two atoms of oxygen"/>
    <property type="evidence" value="ECO:0007669"/>
    <property type="project" value="InterPro"/>
</dbReference>
<keyword evidence="1" id="KW-1133">Transmembrane helix</keyword>
<evidence type="ECO:0000313" key="2">
    <source>
        <dbReference type="EMBL" id="CAF1389019.1"/>
    </source>
</evidence>
<keyword evidence="4" id="KW-1185">Reference proteome</keyword>
<dbReference type="PANTHER" id="PTHR34315">
    <property type="match status" value="1"/>
</dbReference>
<dbReference type="InterPro" id="IPR015889">
    <property type="entry name" value="Intradiol_dOase_core"/>
</dbReference>
<comment type="caution">
    <text evidence="3">The sequence shown here is derived from an EMBL/GenBank/DDBJ whole genome shotgun (WGS) entry which is preliminary data.</text>
</comment>
<evidence type="ECO:0000313" key="5">
    <source>
        <dbReference type="Proteomes" id="UP000663852"/>
    </source>
</evidence>
<evidence type="ECO:0000313" key="3">
    <source>
        <dbReference type="EMBL" id="CAF1467068.1"/>
    </source>
</evidence>
<keyword evidence="1" id="KW-0812">Transmembrane</keyword>
<dbReference type="Proteomes" id="UP000663828">
    <property type="component" value="Unassembled WGS sequence"/>
</dbReference>
<sequence>MINARVAGAHRCANDHNLALHVVYIIFYCIILALLNSAVCIKHTEFKANHRGAYICAKVNVGDVRRTTRRYHPSDMNTICDAVYFEHPYGGDEYCVRDANYIEQWIVVVNQDDSVLQAASSERNNLTDRFCEAKYDHDASNILIKHNLKLEQWTISKDKNKYSIPITIHAYSLERSSRGRVTLCIKVIEVGTCQPISRAAVDIWHCDAIELYSHFVNVSLGGRPQNTDNSTVLRGTFKSIRNVRWQCCYPDPVEGGGGPPSVESDSSTNLPTSTLKARGNAGTVVNFTVVLFFFFCQYNVSNTVFSASAYRK</sequence>
<dbReference type="Proteomes" id="UP000663852">
    <property type="component" value="Unassembled WGS sequence"/>
</dbReference>
<dbReference type="EMBL" id="CAJNOJ010000492">
    <property type="protein sequence ID" value="CAF1467068.1"/>
    <property type="molecule type" value="Genomic_DNA"/>
</dbReference>
<evidence type="ECO:0000313" key="4">
    <source>
        <dbReference type="Proteomes" id="UP000663828"/>
    </source>
</evidence>
<dbReference type="Gene3D" id="2.60.130.10">
    <property type="entry name" value="Aromatic compound dioxygenase"/>
    <property type="match status" value="1"/>
</dbReference>
<name>A0A815QRB3_ADIRI</name>
<protein>
    <submittedName>
        <fullName evidence="3">Uncharacterized protein</fullName>
    </submittedName>
</protein>
<proteinExistence type="predicted"/>
<reference evidence="3" key="1">
    <citation type="submission" date="2021-02" db="EMBL/GenBank/DDBJ databases">
        <authorList>
            <person name="Nowell W R."/>
        </authorList>
    </citation>
    <scope>NUCLEOTIDE SEQUENCE</scope>
</reference>